<feature type="active site" evidence="4">
    <location>
        <position position="19"/>
    </location>
</feature>
<dbReference type="InterPro" id="IPR020456">
    <property type="entry name" value="Acylphosphatase"/>
</dbReference>
<reference evidence="8 9" key="1">
    <citation type="submission" date="2018-06" db="EMBL/GenBank/DDBJ databases">
        <title>Complete genome of Desulfovibrio indonesiensis P37SLT.</title>
        <authorList>
            <person name="Crispim J.S."/>
            <person name="Vidigal P.M.P."/>
            <person name="Silva L.C.F."/>
            <person name="Laguardia C.N."/>
            <person name="Araujo L.C."/>
            <person name="Dias R.S."/>
            <person name="Sousa M.P."/>
            <person name="Paula S.O."/>
            <person name="Silva C."/>
        </authorList>
    </citation>
    <scope>NUCLEOTIDE SEQUENCE [LARGE SCALE GENOMIC DNA]</scope>
    <source>
        <strain evidence="8 9">P37SLT</strain>
    </source>
</reference>
<dbReference type="EMBL" id="QMIE01000017">
    <property type="protein sequence ID" value="TVM15367.1"/>
    <property type="molecule type" value="Genomic_DNA"/>
</dbReference>
<feature type="domain" description="Acylphosphatase-like" evidence="7">
    <location>
        <begin position="4"/>
        <end position="90"/>
    </location>
</feature>
<dbReference type="PANTHER" id="PTHR47268">
    <property type="entry name" value="ACYLPHOSPHATASE"/>
    <property type="match status" value="1"/>
</dbReference>
<name>A0A7M3MBX8_9BACT</name>
<comment type="similarity">
    <text evidence="1 6">Belongs to the acylphosphatase family.</text>
</comment>
<comment type="catalytic activity">
    <reaction evidence="3 4 5">
        <text>an acyl phosphate + H2O = a carboxylate + phosphate + H(+)</text>
        <dbReference type="Rhea" id="RHEA:14965"/>
        <dbReference type="ChEBI" id="CHEBI:15377"/>
        <dbReference type="ChEBI" id="CHEBI:15378"/>
        <dbReference type="ChEBI" id="CHEBI:29067"/>
        <dbReference type="ChEBI" id="CHEBI:43474"/>
        <dbReference type="ChEBI" id="CHEBI:59918"/>
        <dbReference type="EC" id="3.6.1.7"/>
    </reaction>
</comment>
<keyword evidence="9" id="KW-1185">Reference proteome</keyword>
<feature type="active site" evidence="4">
    <location>
        <position position="37"/>
    </location>
</feature>
<dbReference type="PROSITE" id="PS00150">
    <property type="entry name" value="ACYLPHOSPHATASE_1"/>
    <property type="match status" value="1"/>
</dbReference>
<dbReference type="InterPro" id="IPR036046">
    <property type="entry name" value="Acylphosphatase-like_dom_sf"/>
</dbReference>
<evidence type="ECO:0000313" key="8">
    <source>
        <dbReference type="EMBL" id="TVM15367.1"/>
    </source>
</evidence>
<dbReference type="OrthoDB" id="5295388at2"/>
<dbReference type="RefSeq" id="WP_144304137.1">
    <property type="nucleotide sequence ID" value="NZ_QMIE01000017.1"/>
</dbReference>
<evidence type="ECO:0000256" key="4">
    <source>
        <dbReference type="PROSITE-ProRule" id="PRU00520"/>
    </source>
</evidence>
<evidence type="ECO:0000259" key="7">
    <source>
        <dbReference type="PROSITE" id="PS51160"/>
    </source>
</evidence>
<dbReference type="PANTHER" id="PTHR47268:SF4">
    <property type="entry name" value="ACYLPHOSPHATASE"/>
    <property type="match status" value="1"/>
</dbReference>
<evidence type="ECO:0000256" key="6">
    <source>
        <dbReference type="RuleBase" id="RU004168"/>
    </source>
</evidence>
<dbReference type="Gene3D" id="3.30.70.100">
    <property type="match status" value="1"/>
</dbReference>
<dbReference type="GO" id="GO:0003998">
    <property type="term" value="F:acylphosphatase activity"/>
    <property type="evidence" value="ECO:0007669"/>
    <property type="project" value="UniProtKB-EC"/>
</dbReference>
<accession>A0A7M3MBX8</accession>
<evidence type="ECO:0000256" key="5">
    <source>
        <dbReference type="RuleBase" id="RU000553"/>
    </source>
</evidence>
<evidence type="ECO:0000256" key="3">
    <source>
        <dbReference type="ARBA" id="ARBA00047645"/>
    </source>
</evidence>
<dbReference type="PRINTS" id="PR00112">
    <property type="entry name" value="ACYLPHPHTASE"/>
</dbReference>
<sequence>MPRTLHCLVSGRVQGVWFRGFTQDTARSLGLAGWVRNLPDGRVEAKAQGDDDSLAAFREKLRQGPPYSSVHSVDCNEIDDEPFSGFSIVR</sequence>
<dbReference type="PROSITE" id="PS00151">
    <property type="entry name" value="ACYLPHOSPHATASE_2"/>
    <property type="match status" value="1"/>
</dbReference>
<proteinExistence type="inferred from homology"/>
<dbReference type="PROSITE" id="PS51160">
    <property type="entry name" value="ACYLPHOSPHATASE_3"/>
    <property type="match status" value="1"/>
</dbReference>
<dbReference type="EC" id="3.6.1.7" evidence="2 4"/>
<comment type="caution">
    <text evidence="8">The sequence shown here is derived from an EMBL/GenBank/DDBJ whole genome shotgun (WGS) entry which is preliminary data.</text>
</comment>
<evidence type="ECO:0000313" key="9">
    <source>
        <dbReference type="Proteomes" id="UP000448292"/>
    </source>
</evidence>
<dbReference type="InterPro" id="IPR017968">
    <property type="entry name" value="Acylphosphatase_CS"/>
</dbReference>
<dbReference type="SUPFAM" id="SSF54975">
    <property type="entry name" value="Acylphosphatase/BLUF domain-like"/>
    <property type="match status" value="1"/>
</dbReference>
<gene>
    <name evidence="8" type="ORF">DPQ33_15505</name>
</gene>
<dbReference type="Proteomes" id="UP000448292">
    <property type="component" value="Unassembled WGS sequence"/>
</dbReference>
<keyword evidence="4 5" id="KW-0378">Hydrolase</keyword>
<dbReference type="InterPro" id="IPR001792">
    <property type="entry name" value="Acylphosphatase-like_dom"/>
</dbReference>
<dbReference type="AlphaFoldDB" id="A0A7M3MBX8"/>
<dbReference type="Pfam" id="PF00708">
    <property type="entry name" value="Acylphosphatase"/>
    <property type="match status" value="1"/>
</dbReference>
<evidence type="ECO:0000256" key="2">
    <source>
        <dbReference type="ARBA" id="ARBA00012150"/>
    </source>
</evidence>
<evidence type="ECO:0000256" key="1">
    <source>
        <dbReference type="ARBA" id="ARBA00005614"/>
    </source>
</evidence>
<organism evidence="8 9">
    <name type="scientific">Oceanidesulfovibrio indonesiensis</name>
    <dbReference type="NCBI Taxonomy" id="54767"/>
    <lineage>
        <taxon>Bacteria</taxon>
        <taxon>Pseudomonadati</taxon>
        <taxon>Thermodesulfobacteriota</taxon>
        <taxon>Desulfovibrionia</taxon>
        <taxon>Desulfovibrionales</taxon>
        <taxon>Desulfovibrionaceae</taxon>
        <taxon>Oceanidesulfovibrio</taxon>
    </lineage>
</organism>
<protein>
    <recommendedName>
        <fullName evidence="2 4">Acylphosphatase</fullName>
        <ecNumber evidence="2 4">3.6.1.7</ecNumber>
    </recommendedName>
</protein>